<reference evidence="1 2" key="1">
    <citation type="submission" date="2024-01" db="EMBL/GenBank/DDBJ databases">
        <title>The genomes of 5 underutilized Papilionoideae crops provide insights into root nodulation and disease resistance.</title>
        <authorList>
            <person name="Yuan L."/>
        </authorList>
    </citation>
    <scope>NUCLEOTIDE SEQUENCE [LARGE SCALE GENOMIC DNA]</scope>
    <source>
        <strain evidence="1">LY-2023</strain>
        <tissue evidence="1">Leaf</tissue>
    </source>
</reference>
<evidence type="ECO:0000313" key="1">
    <source>
        <dbReference type="EMBL" id="KAK7284465.1"/>
    </source>
</evidence>
<organism evidence="1 2">
    <name type="scientific">Clitoria ternatea</name>
    <name type="common">Butterfly pea</name>
    <dbReference type="NCBI Taxonomy" id="43366"/>
    <lineage>
        <taxon>Eukaryota</taxon>
        <taxon>Viridiplantae</taxon>
        <taxon>Streptophyta</taxon>
        <taxon>Embryophyta</taxon>
        <taxon>Tracheophyta</taxon>
        <taxon>Spermatophyta</taxon>
        <taxon>Magnoliopsida</taxon>
        <taxon>eudicotyledons</taxon>
        <taxon>Gunneridae</taxon>
        <taxon>Pentapetalae</taxon>
        <taxon>rosids</taxon>
        <taxon>fabids</taxon>
        <taxon>Fabales</taxon>
        <taxon>Fabaceae</taxon>
        <taxon>Papilionoideae</taxon>
        <taxon>50 kb inversion clade</taxon>
        <taxon>NPAAA clade</taxon>
        <taxon>indigoferoid/millettioid clade</taxon>
        <taxon>Phaseoleae</taxon>
        <taxon>Clitoria</taxon>
    </lineage>
</organism>
<sequence length="75" mass="8418">MGVGKYSFGLLFIINMFRSKKKKGGRCEGYEGGGRDWPSDYDKGSWGVAEPNIDQKAGIFIACHKKRVSDHHLQL</sequence>
<dbReference type="PANTHER" id="PTHR33511">
    <property type="entry name" value="OS06G0632400 PROTEIN"/>
    <property type="match status" value="1"/>
</dbReference>
<name>A0AAN9P3C0_CLITE</name>
<keyword evidence="2" id="KW-1185">Reference proteome</keyword>
<accession>A0AAN9P3C0</accession>
<protein>
    <submittedName>
        <fullName evidence="1">Uncharacterized protein</fullName>
    </submittedName>
</protein>
<evidence type="ECO:0000313" key="2">
    <source>
        <dbReference type="Proteomes" id="UP001359559"/>
    </source>
</evidence>
<gene>
    <name evidence="1" type="ORF">RJT34_19211</name>
</gene>
<dbReference type="AlphaFoldDB" id="A0AAN9P3C0"/>
<dbReference type="Proteomes" id="UP001359559">
    <property type="component" value="Unassembled WGS sequence"/>
</dbReference>
<proteinExistence type="predicted"/>
<comment type="caution">
    <text evidence="1">The sequence shown here is derived from an EMBL/GenBank/DDBJ whole genome shotgun (WGS) entry which is preliminary data.</text>
</comment>
<dbReference type="EMBL" id="JAYKXN010000005">
    <property type="protein sequence ID" value="KAK7284465.1"/>
    <property type="molecule type" value="Genomic_DNA"/>
</dbReference>